<reference evidence="2" key="2">
    <citation type="submission" date="2025-08" db="UniProtKB">
        <authorList>
            <consortium name="RefSeq"/>
        </authorList>
    </citation>
    <scope>IDENTIFICATION</scope>
    <source>
        <tissue evidence="2">Etiolated seedlings</tissue>
    </source>
</reference>
<dbReference type="AlphaFoldDB" id="A0A1S3DYR3"/>
<dbReference type="GO" id="GO:0003676">
    <property type="term" value="F:nucleic acid binding"/>
    <property type="evidence" value="ECO:0007669"/>
    <property type="project" value="InterPro"/>
</dbReference>
<dbReference type="GeneID" id="101514089"/>
<dbReference type="InterPro" id="IPR036397">
    <property type="entry name" value="RNaseH_sf"/>
</dbReference>
<keyword evidence="1" id="KW-1185">Reference proteome</keyword>
<dbReference type="OrthoDB" id="1709476at2759"/>
<evidence type="ECO:0000313" key="1">
    <source>
        <dbReference type="Proteomes" id="UP000087171"/>
    </source>
</evidence>
<reference evidence="1" key="1">
    <citation type="journal article" date="2013" name="Nat. Biotechnol.">
        <title>Draft genome sequence of chickpea (Cicer arietinum) provides a resource for trait improvement.</title>
        <authorList>
            <person name="Varshney R.K."/>
            <person name="Song C."/>
            <person name="Saxena R.K."/>
            <person name="Azam S."/>
            <person name="Yu S."/>
            <person name="Sharpe A.G."/>
            <person name="Cannon S."/>
            <person name="Baek J."/>
            <person name="Rosen B.D."/>
            <person name="Tar'an B."/>
            <person name="Millan T."/>
            <person name="Zhang X."/>
            <person name="Ramsay L.D."/>
            <person name="Iwata A."/>
            <person name="Wang Y."/>
            <person name="Nelson W."/>
            <person name="Farmer A.D."/>
            <person name="Gaur P.M."/>
            <person name="Soderlund C."/>
            <person name="Penmetsa R.V."/>
            <person name="Xu C."/>
            <person name="Bharti A.K."/>
            <person name="He W."/>
            <person name="Winter P."/>
            <person name="Zhao S."/>
            <person name="Hane J.K."/>
            <person name="Carrasquilla-Garcia N."/>
            <person name="Condie J.A."/>
            <person name="Upadhyaya H.D."/>
            <person name="Luo M.C."/>
            <person name="Thudi M."/>
            <person name="Gowda C.L."/>
            <person name="Singh N.P."/>
            <person name="Lichtenzveig J."/>
            <person name="Gali K.K."/>
            <person name="Rubio J."/>
            <person name="Nadarajan N."/>
            <person name="Dolezel J."/>
            <person name="Bansal K.C."/>
            <person name="Xu X."/>
            <person name="Edwards D."/>
            <person name="Zhang G."/>
            <person name="Kahl G."/>
            <person name="Gil J."/>
            <person name="Singh K.B."/>
            <person name="Datta S.K."/>
            <person name="Jackson S.A."/>
            <person name="Wang J."/>
            <person name="Cook D.R."/>
        </authorList>
    </citation>
    <scope>NUCLEOTIDE SEQUENCE [LARGE SCALE GENOMIC DNA]</scope>
    <source>
        <strain evidence="1">cv. CDC Frontier</strain>
    </source>
</reference>
<accession>A0A1S3DYR3</accession>
<dbReference type="PANTHER" id="PTHR47266">
    <property type="entry name" value="ENDONUCLEASE-RELATED"/>
    <property type="match status" value="1"/>
</dbReference>
<proteinExistence type="predicted"/>
<dbReference type="Proteomes" id="UP000087171">
    <property type="component" value="Chromosome Ca2"/>
</dbReference>
<dbReference type="Gene3D" id="3.30.420.10">
    <property type="entry name" value="Ribonuclease H-like superfamily/Ribonuclease H"/>
    <property type="match status" value="1"/>
</dbReference>
<dbReference type="KEGG" id="cam:101514089"/>
<dbReference type="RefSeq" id="XP_012568343.1">
    <property type="nucleotide sequence ID" value="XM_012712889.1"/>
</dbReference>
<protein>
    <submittedName>
        <fullName evidence="2">Uncharacterized protein LOC101514089</fullName>
    </submittedName>
</protein>
<organism evidence="1 2">
    <name type="scientific">Cicer arietinum</name>
    <name type="common">Chickpea</name>
    <name type="synonym">Garbanzo</name>
    <dbReference type="NCBI Taxonomy" id="3827"/>
    <lineage>
        <taxon>Eukaryota</taxon>
        <taxon>Viridiplantae</taxon>
        <taxon>Streptophyta</taxon>
        <taxon>Embryophyta</taxon>
        <taxon>Tracheophyta</taxon>
        <taxon>Spermatophyta</taxon>
        <taxon>Magnoliopsida</taxon>
        <taxon>eudicotyledons</taxon>
        <taxon>Gunneridae</taxon>
        <taxon>Pentapetalae</taxon>
        <taxon>rosids</taxon>
        <taxon>fabids</taxon>
        <taxon>Fabales</taxon>
        <taxon>Fabaceae</taxon>
        <taxon>Papilionoideae</taxon>
        <taxon>50 kb inversion clade</taxon>
        <taxon>NPAAA clade</taxon>
        <taxon>Hologalegina</taxon>
        <taxon>IRL clade</taxon>
        <taxon>Cicereae</taxon>
        <taxon>Cicer</taxon>
    </lineage>
</organism>
<sequence>MSKKKNLMSLWHHINHPYHLGSSLSRKDWSVKLDDALRAYRTTYKTPIGMTPYKLTYGKSCHLLVELEHKTYWAIKIHNFDLKVAGEKRKIQLGELDELRLDAYENAKLYKERTKKWHDKHITRRELKGDFVKLKQEKCIKQKKAAKITVCQKWPL</sequence>
<gene>
    <name evidence="2" type="primary">LOC101514089</name>
</gene>
<dbReference type="InterPro" id="IPR052160">
    <property type="entry name" value="Gypsy_RT_Integrase-like"/>
</dbReference>
<evidence type="ECO:0000313" key="2">
    <source>
        <dbReference type="RefSeq" id="XP_012568343.1"/>
    </source>
</evidence>
<name>A0A1S3DYR3_CICAR</name>